<reference evidence="3" key="1">
    <citation type="submission" date="2023-06" db="EMBL/GenBank/DDBJ databases">
        <title>Conoideocrella luteorostrata (Hypocreales: Clavicipitaceae), a potential biocontrol fungus for elongate hemlock scale in United States Christmas tree production areas.</title>
        <authorList>
            <person name="Barrett H."/>
            <person name="Lovett B."/>
            <person name="Macias A.M."/>
            <person name="Stajich J.E."/>
            <person name="Kasson M.T."/>
        </authorList>
    </citation>
    <scope>NUCLEOTIDE SEQUENCE</scope>
    <source>
        <strain evidence="3">ARSEF 14590</strain>
    </source>
</reference>
<sequence length="727" mass="83836">MPQCQALRLSDDERCTGDATNANNLFCWFHAKQVYGLYMGYKRRNAQLEAIDDGAPSYLKSSQIPLANDSFQGIKDEHELRQLHSHLFSKYVLLSKVIDARKLHHKHFYPLQVDYGHQAYLDKLSSQRHTVLRALASLERRTAEVLYKKEEWFTWVRQVQGQEEATREKEQKKVKQEASLFKRNMKNLQARLNQIQQKEESKRQDAYLEDAYRERMSISEGESDADGEWDPVEDLEYERRHRYIDLIKHFLWMEVLSADEDITLKSDSNSAAQDVGVVEQPKTATKNSKKRSKGKAKEDNSAGRPNAAAHASRGASTGQRKLLAMLESKKRGASNQMQEPDKKNIETEEEMRKRLSQGVEKNYEDAWGLQLVGTIENPLETHKRTAPMTDDEIESIIKEIKEIKLLLFSRLLLAQASLLPGALKANSVSAFLSDAAVTEADLRDLCLKVEEPTLQVIRDACADLARNDEVEEDDPNISEDDDGDETFADMLCDDMRFSHLHSEDWLSERFIAKVKRQTPKKKCSPPKTKVTICGKTIWNHTSEKAMSRDGWLQFSVVAKDCSLEAAVQLCRNWKEFSDLNLLVLWQYFPASNWAAWGSNRLIQQLQKLGLFPYFIDLQAQEHTRYNQVGGRSHGRRQHDIIETRNVIVGHMKRNHPVTRRFIQYLIMRSGDLLVLVRDGKTGRVITAPPEEHLWTYRKKQGIGRASKHEWVNVLEVGHEYFDMTDTY</sequence>
<dbReference type="Proteomes" id="UP001251528">
    <property type="component" value="Unassembled WGS sequence"/>
</dbReference>
<gene>
    <name evidence="3" type="ORF">QQS21_000441</name>
</gene>
<dbReference type="AlphaFoldDB" id="A0AAJ0CYW2"/>
<evidence type="ECO:0000313" key="3">
    <source>
        <dbReference type="EMBL" id="KAK2616618.1"/>
    </source>
</evidence>
<keyword evidence="4" id="KW-1185">Reference proteome</keyword>
<accession>A0AAJ0CYW2</accession>
<evidence type="ECO:0000256" key="1">
    <source>
        <dbReference type="SAM" id="Coils"/>
    </source>
</evidence>
<protein>
    <submittedName>
        <fullName evidence="3">Uncharacterized protein</fullName>
    </submittedName>
</protein>
<evidence type="ECO:0000256" key="2">
    <source>
        <dbReference type="SAM" id="MobiDB-lite"/>
    </source>
</evidence>
<organism evidence="3 4">
    <name type="scientific">Conoideocrella luteorostrata</name>
    <dbReference type="NCBI Taxonomy" id="1105319"/>
    <lineage>
        <taxon>Eukaryota</taxon>
        <taxon>Fungi</taxon>
        <taxon>Dikarya</taxon>
        <taxon>Ascomycota</taxon>
        <taxon>Pezizomycotina</taxon>
        <taxon>Sordariomycetes</taxon>
        <taxon>Hypocreomycetidae</taxon>
        <taxon>Hypocreales</taxon>
        <taxon>Clavicipitaceae</taxon>
        <taxon>Conoideocrella</taxon>
    </lineage>
</organism>
<feature type="compositionally biased region" description="Basic and acidic residues" evidence="2">
    <location>
        <begin position="339"/>
        <end position="353"/>
    </location>
</feature>
<feature type="region of interest" description="Disordered" evidence="2">
    <location>
        <begin position="269"/>
        <end position="353"/>
    </location>
</feature>
<feature type="coiled-coil region" evidence="1">
    <location>
        <begin position="171"/>
        <end position="205"/>
    </location>
</feature>
<comment type="caution">
    <text evidence="3">The sequence shown here is derived from an EMBL/GenBank/DDBJ whole genome shotgun (WGS) entry which is preliminary data.</text>
</comment>
<name>A0AAJ0CYW2_9HYPO</name>
<evidence type="ECO:0000313" key="4">
    <source>
        <dbReference type="Proteomes" id="UP001251528"/>
    </source>
</evidence>
<dbReference type="EMBL" id="JASWJB010000004">
    <property type="protein sequence ID" value="KAK2616618.1"/>
    <property type="molecule type" value="Genomic_DNA"/>
</dbReference>
<keyword evidence="1" id="KW-0175">Coiled coil</keyword>
<proteinExistence type="predicted"/>